<proteinExistence type="predicted"/>
<accession>A0A5S5ARD8</accession>
<name>A0A5S5ARD8_9FIRM</name>
<dbReference type="RefSeq" id="WP_148867093.1">
    <property type="nucleotide sequence ID" value="NZ_VNHO01000012.1"/>
</dbReference>
<organism evidence="1 2">
    <name type="scientific">Thermosediminibacter litoriperuensis</name>
    <dbReference type="NCBI Taxonomy" id="291989"/>
    <lineage>
        <taxon>Bacteria</taxon>
        <taxon>Bacillati</taxon>
        <taxon>Bacillota</taxon>
        <taxon>Clostridia</taxon>
        <taxon>Thermosediminibacterales</taxon>
        <taxon>Thermosediminibacteraceae</taxon>
        <taxon>Thermosediminibacter</taxon>
    </lineage>
</organism>
<evidence type="ECO:0000313" key="2">
    <source>
        <dbReference type="Proteomes" id="UP000322294"/>
    </source>
</evidence>
<reference evidence="1 2" key="1">
    <citation type="submission" date="2019-07" db="EMBL/GenBank/DDBJ databases">
        <title>Genomic Encyclopedia of Type Strains, Phase I: the one thousand microbial genomes (KMG-I) project.</title>
        <authorList>
            <person name="Kyrpides N."/>
        </authorList>
    </citation>
    <scope>NUCLEOTIDE SEQUENCE [LARGE SCALE GENOMIC DNA]</scope>
    <source>
        <strain evidence="1 2">DSM 16647</strain>
    </source>
</reference>
<comment type="caution">
    <text evidence="1">The sequence shown here is derived from an EMBL/GenBank/DDBJ whole genome shotgun (WGS) entry which is preliminary data.</text>
</comment>
<gene>
    <name evidence="1" type="ORF">LZ11_01330</name>
</gene>
<keyword evidence="2" id="KW-1185">Reference proteome</keyword>
<evidence type="ECO:0000313" key="1">
    <source>
        <dbReference type="EMBL" id="TYP54264.1"/>
    </source>
</evidence>
<dbReference type="Proteomes" id="UP000322294">
    <property type="component" value="Unassembled WGS sequence"/>
</dbReference>
<dbReference type="OrthoDB" id="9856439at2"/>
<sequence>MKKNLIFIALVLLLILAVSMIYTRSIKDRIPKSAKLVIGHLENKDLATGENKIEIKIRRCEL</sequence>
<dbReference type="EMBL" id="VNHO01000012">
    <property type="protein sequence ID" value="TYP54264.1"/>
    <property type="molecule type" value="Genomic_DNA"/>
</dbReference>
<protein>
    <submittedName>
        <fullName evidence="1">Uncharacterized protein</fullName>
    </submittedName>
</protein>
<dbReference type="AlphaFoldDB" id="A0A5S5ARD8"/>